<gene>
    <name evidence="1" type="ORF">H6G97_46080</name>
</gene>
<accession>A0ABR8E3H0</accession>
<keyword evidence="2" id="KW-1185">Reference proteome</keyword>
<protein>
    <submittedName>
        <fullName evidence="1">Uncharacterized protein</fullName>
    </submittedName>
</protein>
<evidence type="ECO:0000313" key="2">
    <source>
        <dbReference type="Proteomes" id="UP000623440"/>
    </source>
</evidence>
<dbReference type="Proteomes" id="UP000623440">
    <property type="component" value="Unassembled WGS sequence"/>
</dbReference>
<dbReference type="RefSeq" id="WP_190947011.1">
    <property type="nucleotide sequence ID" value="NZ_JACJSI010000424.1"/>
</dbReference>
<dbReference type="EMBL" id="JACJSI010000424">
    <property type="protein sequence ID" value="MBD2536272.1"/>
    <property type="molecule type" value="Genomic_DNA"/>
</dbReference>
<evidence type="ECO:0000313" key="1">
    <source>
        <dbReference type="EMBL" id="MBD2536272.1"/>
    </source>
</evidence>
<proteinExistence type="predicted"/>
<name>A0ABR8E3H0_9NOSO</name>
<comment type="caution">
    <text evidence="1">The sequence shown here is derived from an EMBL/GenBank/DDBJ whole genome shotgun (WGS) entry which is preliminary data.</text>
</comment>
<sequence length="57" mass="6363">MAESANSSINVACLGFDCVANQHLQEIKLNDLTEENKLKLSEDIKQFVKNKVKLGRS</sequence>
<organism evidence="1 2">
    <name type="scientific">Nostoc flagelliforme FACHB-838</name>
    <dbReference type="NCBI Taxonomy" id="2692904"/>
    <lineage>
        <taxon>Bacteria</taxon>
        <taxon>Bacillati</taxon>
        <taxon>Cyanobacteriota</taxon>
        <taxon>Cyanophyceae</taxon>
        <taxon>Nostocales</taxon>
        <taxon>Nostocaceae</taxon>
        <taxon>Nostoc</taxon>
    </lineage>
</organism>
<reference evidence="1 2" key="1">
    <citation type="journal article" date="2020" name="ISME J.">
        <title>Comparative genomics reveals insights into cyanobacterial evolution and habitat adaptation.</title>
        <authorList>
            <person name="Chen M.Y."/>
            <person name="Teng W.K."/>
            <person name="Zhao L."/>
            <person name="Hu C.X."/>
            <person name="Zhou Y.K."/>
            <person name="Han B.P."/>
            <person name="Song L.R."/>
            <person name="Shu W.S."/>
        </authorList>
    </citation>
    <scope>NUCLEOTIDE SEQUENCE [LARGE SCALE GENOMIC DNA]</scope>
    <source>
        <strain evidence="1 2">FACHB-838</strain>
    </source>
</reference>